<evidence type="ECO:0000313" key="6">
    <source>
        <dbReference type="Proteomes" id="UP000821837"/>
    </source>
</evidence>
<dbReference type="GO" id="GO:0015074">
    <property type="term" value="P:DNA integration"/>
    <property type="evidence" value="ECO:0007669"/>
    <property type="project" value="InterPro"/>
</dbReference>
<protein>
    <submittedName>
        <fullName evidence="5">Uncharacterized protein</fullName>
    </submittedName>
</protein>
<dbReference type="InterPro" id="IPR002492">
    <property type="entry name" value="Transposase_Tc1-like"/>
</dbReference>
<dbReference type="InterPro" id="IPR052338">
    <property type="entry name" value="Transposase_5"/>
</dbReference>
<dbReference type="Proteomes" id="UP000821837">
    <property type="component" value="Unassembled WGS sequence"/>
</dbReference>
<accession>A0A9D4PDH2</accession>
<dbReference type="Pfam" id="PF13358">
    <property type="entry name" value="DDE_3"/>
    <property type="match status" value="1"/>
</dbReference>
<dbReference type="InterPro" id="IPR009057">
    <property type="entry name" value="Homeodomain-like_sf"/>
</dbReference>
<dbReference type="VEuPathDB" id="VectorBase:RSAN_039730"/>
<keyword evidence="6" id="KW-1185">Reference proteome</keyword>
<gene>
    <name evidence="5" type="ORF">HPB52_010176</name>
</gene>
<dbReference type="InterPro" id="IPR038717">
    <property type="entry name" value="Tc1-like_DDE_dom"/>
</dbReference>
<comment type="subcellular location">
    <subcellularLocation>
        <location evidence="1">Nucleus</location>
    </subcellularLocation>
</comment>
<organism evidence="5 6">
    <name type="scientific">Rhipicephalus sanguineus</name>
    <name type="common">Brown dog tick</name>
    <name type="synonym">Ixodes sanguineus</name>
    <dbReference type="NCBI Taxonomy" id="34632"/>
    <lineage>
        <taxon>Eukaryota</taxon>
        <taxon>Metazoa</taxon>
        <taxon>Ecdysozoa</taxon>
        <taxon>Arthropoda</taxon>
        <taxon>Chelicerata</taxon>
        <taxon>Arachnida</taxon>
        <taxon>Acari</taxon>
        <taxon>Parasitiformes</taxon>
        <taxon>Ixodida</taxon>
        <taxon>Ixodoidea</taxon>
        <taxon>Ixodidae</taxon>
        <taxon>Rhipicephalinae</taxon>
        <taxon>Rhipicephalus</taxon>
        <taxon>Rhipicephalus</taxon>
    </lineage>
</organism>
<feature type="domain" description="Transposase Tc1-like" evidence="2">
    <location>
        <begin position="69"/>
        <end position="131"/>
    </location>
</feature>
<reference evidence="5" key="1">
    <citation type="journal article" date="2020" name="Cell">
        <title>Large-Scale Comparative Analyses of Tick Genomes Elucidate Their Genetic Diversity and Vector Capacities.</title>
        <authorList>
            <consortium name="Tick Genome and Microbiome Consortium (TIGMIC)"/>
            <person name="Jia N."/>
            <person name="Wang J."/>
            <person name="Shi W."/>
            <person name="Du L."/>
            <person name="Sun Y."/>
            <person name="Zhan W."/>
            <person name="Jiang J.F."/>
            <person name="Wang Q."/>
            <person name="Zhang B."/>
            <person name="Ji P."/>
            <person name="Bell-Sakyi L."/>
            <person name="Cui X.M."/>
            <person name="Yuan T.T."/>
            <person name="Jiang B.G."/>
            <person name="Yang W.F."/>
            <person name="Lam T.T."/>
            <person name="Chang Q.C."/>
            <person name="Ding S.J."/>
            <person name="Wang X.J."/>
            <person name="Zhu J.G."/>
            <person name="Ruan X.D."/>
            <person name="Zhao L."/>
            <person name="Wei J.T."/>
            <person name="Ye R.Z."/>
            <person name="Que T.C."/>
            <person name="Du C.H."/>
            <person name="Zhou Y.H."/>
            <person name="Cheng J.X."/>
            <person name="Dai P.F."/>
            <person name="Guo W.B."/>
            <person name="Han X.H."/>
            <person name="Huang E.J."/>
            <person name="Li L.F."/>
            <person name="Wei W."/>
            <person name="Gao Y.C."/>
            <person name="Liu J.Z."/>
            <person name="Shao H.Z."/>
            <person name="Wang X."/>
            <person name="Wang C.C."/>
            <person name="Yang T.C."/>
            <person name="Huo Q.B."/>
            <person name="Li W."/>
            <person name="Chen H.Y."/>
            <person name="Chen S.E."/>
            <person name="Zhou L.G."/>
            <person name="Ni X.B."/>
            <person name="Tian J.H."/>
            <person name="Sheng Y."/>
            <person name="Liu T."/>
            <person name="Pan Y.S."/>
            <person name="Xia L.Y."/>
            <person name="Li J."/>
            <person name="Zhao F."/>
            <person name="Cao W.C."/>
        </authorList>
    </citation>
    <scope>NUCLEOTIDE SEQUENCE</scope>
    <source>
        <strain evidence="5">Rsan-2018</strain>
    </source>
</reference>
<dbReference type="InterPro" id="IPR036397">
    <property type="entry name" value="RNaseH_sf"/>
</dbReference>
<dbReference type="GO" id="GO:0005634">
    <property type="term" value="C:nucleus"/>
    <property type="evidence" value="ECO:0007669"/>
    <property type="project" value="UniProtKB-SubCell"/>
</dbReference>
<reference evidence="5" key="2">
    <citation type="submission" date="2021-09" db="EMBL/GenBank/DDBJ databases">
        <authorList>
            <person name="Jia N."/>
            <person name="Wang J."/>
            <person name="Shi W."/>
            <person name="Du L."/>
            <person name="Sun Y."/>
            <person name="Zhan W."/>
            <person name="Jiang J."/>
            <person name="Wang Q."/>
            <person name="Zhang B."/>
            <person name="Ji P."/>
            <person name="Sakyi L.B."/>
            <person name="Cui X."/>
            <person name="Yuan T."/>
            <person name="Jiang B."/>
            <person name="Yang W."/>
            <person name="Lam T.T.-Y."/>
            <person name="Chang Q."/>
            <person name="Ding S."/>
            <person name="Wang X."/>
            <person name="Zhu J."/>
            <person name="Ruan X."/>
            <person name="Zhao L."/>
            <person name="Wei J."/>
            <person name="Que T."/>
            <person name="Du C."/>
            <person name="Cheng J."/>
            <person name="Dai P."/>
            <person name="Han X."/>
            <person name="Huang E."/>
            <person name="Gao Y."/>
            <person name="Liu J."/>
            <person name="Shao H."/>
            <person name="Ye R."/>
            <person name="Li L."/>
            <person name="Wei W."/>
            <person name="Wang X."/>
            <person name="Wang C."/>
            <person name="Huo Q."/>
            <person name="Li W."/>
            <person name="Guo W."/>
            <person name="Chen H."/>
            <person name="Chen S."/>
            <person name="Zhou L."/>
            <person name="Zhou L."/>
            <person name="Ni X."/>
            <person name="Tian J."/>
            <person name="Zhou Y."/>
            <person name="Sheng Y."/>
            <person name="Liu T."/>
            <person name="Pan Y."/>
            <person name="Xia L."/>
            <person name="Li J."/>
            <person name="Zhao F."/>
            <person name="Cao W."/>
        </authorList>
    </citation>
    <scope>NUCLEOTIDE SEQUENCE</scope>
    <source>
        <strain evidence="5">Rsan-2018</strain>
        <tissue evidence="5">Larvae</tissue>
    </source>
</reference>
<feature type="domain" description="Insertion element IS150 protein InsJ-like helix-turn-helix" evidence="4">
    <location>
        <begin position="9"/>
        <end position="61"/>
    </location>
</feature>
<evidence type="ECO:0000259" key="4">
    <source>
        <dbReference type="Pfam" id="PF13518"/>
    </source>
</evidence>
<feature type="domain" description="Tc1-like transposase DDE" evidence="3">
    <location>
        <begin position="144"/>
        <end position="284"/>
    </location>
</feature>
<evidence type="ECO:0000256" key="1">
    <source>
        <dbReference type="ARBA" id="ARBA00004123"/>
    </source>
</evidence>
<dbReference type="NCBIfam" id="NF033545">
    <property type="entry name" value="transpos_IS630"/>
    <property type="match status" value="1"/>
</dbReference>
<dbReference type="AlphaFoldDB" id="A0A9D4PDH2"/>
<proteinExistence type="predicted"/>
<dbReference type="EMBL" id="JABSTV010001255">
    <property type="protein sequence ID" value="KAH7935590.1"/>
    <property type="molecule type" value="Genomic_DNA"/>
</dbReference>
<dbReference type="GO" id="GO:0003677">
    <property type="term" value="F:DNA binding"/>
    <property type="evidence" value="ECO:0007669"/>
    <property type="project" value="InterPro"/>
</dbReference>
<dbReference type="Pfam" id="PF01498">
    <property type="entry name" value="HTH_Tnp_Tc3_2"/>
    <property type="match status" value="1"/>
</dbReference>
<dbReference type="Pfam" id="PF13518">
    <property type="entry name" value="HTH_28"/>
    <property type="match status" value="1"/>
</dbReference>
<dbReference type="PANTHER" id="PTHR23022">
    <property type="entry name" value="TRANSPOSABLE ELEMENT-RELATED"/>
    <property type="match status" value="1"/>
</dbReference>
<name>A0A9D4PDH2_RHISA</name>
<dbReference type="Gene3D" id="3.30.420.10">
    <property type="entry name" value="Ribonuclease H-like superfamily/Ribonuclease H"/>
    <property type="match status" value="1"/>
</dbReference>
<evidence type="ECO:0000313" key="5">
    <source>
        <dbReference type="EMBL" id="KAH7935590.1"/>
    </source>
</evidence>
<dbReference type="InterPro" id="IPR055247">
    <property type="entry name" value="InsJ-like_HTH"/>
</dbReference>
<dbReference type="VEuPathDB" id="VectorBase:RSAN_033937"/>
<sequence length="335" mass="38440">MPSRVPIGERRRIVRLCIEGVPQREICRRTNRSRTSVGRIIRAYRDEHGRIADAQRSGRPRLTTVEEDERIVAAAVVDPFLNTREIRDALDSCSCETIRSRMRQAGLMNCVAARKPHLTTKQREERLNFARPFEHWTAEEWREVIFTDESTFSTLWDQQQRVWRSYLPGHIHSVLSSGRCSVSVWGAISRDGLGPLVRIEGPFTGAKYCEVLVDHLIPYVLDGPFQDGCYMFQHDRSPVHKARTVNALLERYAVRQLPWPPNGADLNPIENIWGILKKTLASRRLCGGKTDQLWHAVKEEWEALRGRPELVVALYDSIPRRVGQVIAVDSNFSSH</sequence>
<evidence type="ECO:0000259" key="2">
    <source>
        <dbReference type="Pfam" id="PF01498"/>
    </source>
</evidence>
<dbReference type="InterPro" id="IPR047655">
    <property type="entry name" value="Transpos_IS630-like"/>
</dbReference>
<comment type="caution">
    <text evidence="5">The sequence shown here is derived from an EMBL/GenBank/DDBJ whole genome shotgun (WGS) entry which is preliminary data.</text>
</comment>
<dbReference type="SUPFAM" id="SSF46689">
    <property type="entry name" value="Homeodomain-like"/>
    <property type="match status" value="1"/>
</dbReference>
<dbReference type="GO" id="GO:0006313">
    <property type="term" value="P:DNA transposition"/>
    <property type="evidence" value="ECO:0007669"/>
    <property type="project" value="InterPro"/>
</dbReference>
<evidence type="ECO:0000259" key="3">
    <source>
        <dbReference type="Pfam" id="PF13358"/>
    </source>
</evidence>
<dbReference type="PANTHER" id="PTHR23022:SF134">
    <property type="entry name" value="TRANSPOSABLE ELEMENT TC1 TRANSPOSASE"/>
    <property type="match status" value="1"/>
</dbReference>